<evidence type="ECO:0000313" key="2">
    <source>
        <dbReference type="EMBL" id="TCS63564.1"/>
    </source>
</evidence>
<feature type="transmembrane region" description="Helical" evidence="1">
    <location>
        <begin position="12"/>
        <end position="31"/>
    </location>
</feature>
<keyword evidence="1" id="KW-0812">Transmembrane</keyword>
<dbReference type="EMBL" id="SLZW01000003">
    <property type="protein sequence ID" value="TCS63564.1"/>
    <property type="molecule type" value="Genomic_DNA"/>
</dbReference>
<organism evidence="2 3">
    <name type="scientific">Varunaivibrio sulfuroxidans</name>
    <dbReference type="NCBI Taxonomy" id="1773489"/>
    <lineage>
        <taxon>Bacteria</taxon>
        <taxon>Pseudomonadati</taxon>
        <taxon>Pseudomonadota</taxon>
        <taxon>Alphaproteobacteria</taxon>
        <taxon>Rhodospirillales</taxon>
        <taxon>Magnetovibrionaceae</taxon>
        <taxon>Varunaivibrio</taxon>
    </lineage>
</organism>
<sequence length="33" mass="3928">MSRIRNFPLRRVDLVLIVVSGLWLMMLPMLWNG</sequence>
<gene>
    <name evidence="2" type="ORF">EDD55_103187</name>
</gene>
<protein>
    <submittedName>
        <fullName evidence="2">Uncharacterized protein</fullName>
    </submittedName>
</protein>
<dbReference type="Proteomes" id="UP000295304">
    <property type="component" value="Unassembled WGS sequence"/>
</dbReference>
<accession>A0A4R3JD15</accession>
<name>A0A4R3JD15_9PROT</name>
<keyword evidence="1" id="KW-1133">Transmembrane helix</keyword>
<keyword evidence="1" id="KW-0472">Membrane</keyword>
<evidence type="ECO:0000313" key="3">
    <source>
        <dbReference type="Proteomes" id="UP000295304"/>
    </source>
</evidence>
<evidence type="ECO:0000256" key="1">
    <source>
        <dbReference type="SAM" id="Phobius"/>
    </source>
</evidence>
<proteinExistence type="predicted"/>
<keyword evidence="3" id="KW-1185">Reference proteome</keyword>
<comment type="caution">
    <text evidence="2">The sequence shown here is derived from an EMBL/GenBank/DDBJ whole genome shotgun (WGS) entry which is preliminary data.</text>
</comment>
<dbReference type="AlphaFoldDB" id="A0A4R3JD15"/>
<reference evidence="2 3" key="1">
    <citation type="submission" date="2019-03" db="EMBL/GenBank/DDBJ databases">
        <title>Genomic Encyclopedia of Type Strains, Phase IV (KMG-IV): sequencing the most valuable type-strain genomes for metagenomic binning, comparative biology and taxonomic classification.</title>
        <authorList>
            <person name="Goeker M."/>
        </authorList>
    </citation>
    <scope>NUCLEOTIDE SEQUENCE [LARGE SCALE GENOMIC DNA]</scope>
    <source>
        <strain evidence="2 3">DSM 101688</strain>
    </source>
</reference>